<evidence type="ECO:0000256" key="5">
    <source>
        <dbReference type="PIRSR" id="PIRSR604574-2"/>
    </source>
</evidence>
<dbReference type="GO" id="GO:0046872">
    <property type="term" value="F:metal ion binding"/>
    <property type="evidence" value="ECO:0007669"/>
    <property type="project" value="UniProtKB-KW"/>
</dbReference>
<proteinExistence type="predicted"/>
<reference evidence="7" key="1">
    <citation type="journal article" date="2020" name="Stud. Mycol.">
        <title>101 Dothideomycetes genomes: a test case for predicting lifestyles and emergence of pathogens.</title>
        <authorList>
            <person name="Haridas S."/>
            <person name="Albert R."/>
            <person name="Binder M."/>
            <person name="Bloem J."/>
            <person name="Labutti K."/>
            <person name="Salamov A."/>
            <person name="Andreopoulos B."/>
            <person name="Baker S."/>
            <person name="Barry K."/>
            <person name="Bills G."/>
            <person name="Bluhm B."/>
            <person name="Cannon C."/>
            <person name="Castanera R."/>
            <person name="Culley D."/>
            <person name="Daum C."/>
            <person name="Ezra D."/>
            <person name="Gonzalez J."/>
            <person name="Henrissat B."/>
            <person name="Kuo A."/>
            <person name="Liang C."/>
            <person name="Lipzen A."/>
            <person name="Lutzoni F."/>
            <person name="Magnuson J."/>
            <person name="Mondo S."/>
            <person name="Nolan M."/>
            <person name="Ohm R."/>
            <person name="Pangilinan J."/>
            <person name="Park H.-J."/>
            <person name="Ramirez L."/>
            <person name="Alfaro M."/>
            <person name="Sun H."/>
            <person name="Tritt A."/>
            <person name="Yoshinaga Y."/>
            <person name="Zwiers L.-H."/>
            <person name="Turgeon B."/>
            <person name="Goodwin S."/>
            <person name="Spatafora J."/>
            <person name="Crous P."/>
            <person name="Grigoriev I."/>
        </authorList>
    </citation>
    <scope>NUCLEOTIDE SEQUENCE</scope>
    <source>
        <strain evidence="7">CBS 480.64</strain>
    </source>
</reference>
<evidence type="ECO:0000256" key="4">
    <source>
        <dbReference type="ARBA" id="ARBA00023004"/>
    </source>
</evidence>
<dbReference type="GO" id="GO:0005634">
    <property type="term" value="C:nucleus"/>
    <property type="evidence" value="ECO:0007669"/>
    <property type="project" value="TreeGrafter"/>
</dbReference>
<accession>A0A6A7BYK1</accession>
<comment type="cofactor">
    <cofactor evidence="5">
        <name>Fe(2+)</name>
        <dbReference type="ChEBI" id="CHEBI:29033"/>
    </cofactor>
    <text evidence="5">Binds 1 Fe(2+) ion per subunit.</text>
</comment>
<feature type="binding site" evidence="5">
    <location>
        <position position="138"/>
    </location>
    <ligand>
        <name>Fe cation</name>
        <dbReference type="ChEBI" id="CHEBI:24875"/>
        <note>catalytic</note>
    </ligand>
</feature>
<dbReference type="PROSITE" id="PS51471">
    <property type="entry name" value="FE2OG_OXY"/>
    <property type="match status" value="1"/>
</dbReference>
<dbReference type="PANTHER" id="PTHR16557:SF2">
    <property type="entry name" value="NUCLEIC ACID DIOXYGENASE ALKBH1"/>
    <property type="match status" value="1"/>
</dbReference>
<keyword evidence="3" id="KW-0560">Oxidoreductase</keyword>
<evidence type="ECO:0000259" key="6">
    <source>
        <dbReference type="PROSITE" id="PS51471"/>
    </source>
</evidence>
<keyword evidence="8" id="KW-1185">Reference proteome</keyword>
<feature type="binding site" evidence="5">
    <location>
        <position position="192"/>
    </location>
    <ligand>
        <name>Fe cation</name>
        <dbReference type="ChEBI" id="CHEBI:24875"/>
        <note>catalytic</note>
    </ligand>
</feature>
<evidence type="ECO:0000256" key="2">
    <source>
        <dbReference type="ARBA" id="ARBA00022964"/>
    </source>
</evidence>
<feature type="non-terminal residue" evidence="7">
    <location>
        <position position="1"/>
    </location>
</feature>
<keyword evidence="1 5" id="KW-0479">Metal-binding</keyword>
<dbReference type="InterPro" id="IPR027450">
    <property type="entry name" value="AlkB-like"/>
</dbReference>
<organism evidence="7 8">
    <name type="scientific">Piedraia hortae CBS 480.64</name>
    <dbReference type="NCBI Taxonomy" id="1314780"/>
    <lineage>
        <taxon>Eukaryota</taxon>
        <taxon>Fungi</taxon>
        <taxon>Dikarya</taxon>
        <taxon>Ascomycota</taxon>
        <taxon>Pezizomycotina</taxon>
        <taxon>Dothideomycetes</taxon>
        <taxon>Dothideomycetidae</taxon>
        <taxon>Capnodiales</taxon>
        <taxon>Piedraiaceae</taxon>
        <taxon>Piedraia</taxon>
    </lineage>
</organism>
<dbReference type="GO" id="GO:0005737">
    <property type="term" value="C:cytoplasm"/>
    <property type="evidence" value="ECO:0007669"/>
    <property type="project" value="TreeGrafter"/>
</dbReference>
<evidence type="ECO:0000256" key="1">
    <source>
        <dbReference type="ARBA" id="ARBA00022723"/>
    </source>
</evidence>
<dbReference type="SUPFAM" id="SSF51197">
    <property type="entry name" value="Clavaminate synthase-like"/>
    <property type="match status" value="1"/>
</dbReference>
<dbReference type="Proteomes" id="UP000799421">
    <property type="component" value="Unassembled WGS sequence"/>
</dbReference>
<dbReference type="Pfam" id="PF13532">
    <property type="entry name" value="2OG-FeII_Oxy_2"/>
    <property type="match status" value="1"/>
</dbReference>
<dbReference type="OrthoDB" id="6614653at2759"/>
<dbReference type="GO" id="GO:0051213">
    <property type="term" value="F:dioxygenase activity"/>
    <property type="evidence" value="ECO:0007669"/>
    <property type="project" value="UniProtKB-KW"/>
</dbReference>
<keyword evidence="2" id="KW-0223">Dioxygenase</keyword>
<dbReference type="InterPro" id="IPR005123">
    <property type="entry name" value="Oxoglu/Fe-dep_dioxygenase_dom"/>
</dbReference>
<dbReference type="InterPro" id="IPR037151">
    <property type="entry name" value="AlkB-like_sf"/>
</dbReference>
<evidence type="ECO:0000256" key="3">
    <source>
        <dbReference type="ARBA" id="ARBA00023002"/>
    </source>
</evidence>
<protein>
    <recommendedName>
        <fullName evidence="6">Fe2OG dioxygenase domain-containing protein</fullName>
    </recommendedName>
</protein>
<dbReference type="Gene3D" id="2.60.120.590">
    <property type="entry name" value="Alpha-ketoglutarate-dependent dioxygenase AlkB-like"/>
    <property type="match status" value="1"/>
</dbReference>
<sequence length="235" mass="25460">GLVIYPSILPPKIQTTLLNSLLHTHLSNPLHKTNLHTHHTLPYQENTSFFSLPCRTPIPPTSPAHAPITTETLLTKKLRWMTLGGQYNWTTKRYPSSPPPQFPEEIASLVEGVVPGVKAEAAICNLYSAGDTLALHRDVAEECNAALVSVSVGCEGLFVAGLEGGGDDGGAAVRLRSGDVVVMRDEARWAWHGVPKICAGTCPDTVAEWPGEGFGGYKGWLRGKRVNLNVRQMFS</sequence>
<dbReference type="EMBL" id="MU005984">
    <property type="protein sequence ID" value="KAF2860142.1"/>
    <property type="molecule type" value="Genomic_DNA"/>
</dbReference>
<name>A0A6A7BYK1_9PEZI</name>
<keyword evidence="4 5" id="KW-0408">Iron</keyword>
<evidence type="ECO:0000313" key="8">
    <source>
        <dbReference type="Proteomes" id="UP000799421"/>
    </source>
</evidence>
<gene>
    <name evidence="7" type="ORF">K470DRAFT_217473</name>
</gene>
<evidence type="ECO:0000313" key="7">
    <source>
        <dbReference type="EMBL" id="KAF2860142.1"/>
    </source>
</evidence>
<feature type="domain" description="Fe2OG dioxygenase" evidence="6">
    <location>
        <begin position="118"/>
        <end position="234"/>
    </location>
</feature>
<dbReference type="PANTHER" id="PTHR16557">
    <property type="entry name" value="ALKYLATED DNA REPAIR PROTEIN ALKB-RELATED"/>
    <property type="match status" value="1"/>
</dbReference>
<dbReference type="InterPro" id="IPR004574">
    <property type="entry name" value="Alkb"/>
</dbReference>
<feature type="binding site" evidence="5">
    <location>
        <position position="136"/>
    </location>
    <ligand>
        <name>Fe cation</name>
        <dbReference type="ChEBI" id="CHEBI:24875"/>
        <note>catalytic</note>
    </ligand>
</feature>
<dbReference type="AlphaFoldDB" id="A0A6A7BYK1"/>